<dbReference type="PROSITE" id="PS00678">
    <property type="entry name" value="WD_REPEATS_1"/>
    <property type="match status" value="1"/>
</dbReference>
<dbReference type="PANTHER" id="PTHR19849:SF0">
    <property type="entry name" value="PHOSPHOLIPASE A-2-ACTIVATING PROTEIN"/>
    <property type="match status" value="1"/>
</dbReference>
<evidence type="ECO:0000256" key="2">
    <source>
        <dbReference type="ARBA" id="ARBA00022490"/>
    </source>
</evidence>
<feature type="repeat" description="WD" evidence="5">
    <location>
        <begin position="184"/>
        <end position="197"/>
    </location>
</feature>
<dbReference type="CDD" id="cd00200">
    <property type="entry name" value="WD40"/>
    <property type="match status" value="1"/>
</dbReference>
<evidence type="ECO:0000259" key="8">
    <source>
        <dbReference type="PROSITE" id="PS51396"/>
    </source>
</evidence>
<dbReference type="InterPro" id="IPR016024">
    <property type="entry name" value="ARM-type_fold"/>
</dbReference>
<dbReference type="Pfam" id="PF08324">
    <property type="entry name" value="PUL"/>
    <property type="match status" value="1"/>
</dbReference>
<dbReference type="GO" id="GO:0010992">
    <property type="term" value="P:ubiquitin recycling"/>
    <property type="evidence" value="ECO:0007669"/>
    <property type="project" value="TreeGrafter"/>
</dbReference>
<comment type="subcellular location">
    <subcellularLocation>
        <location evidence="1">Cytoplasm</location>
    </subcellularLocation>
</comment>
<dbReference type="Pfam" id="PF00400">
    <property type="entry name" value="WD40"/>
    <property type="match status" value="4"/>
</dbReference>
<dbReference type="SMART" id="SM00320">
    <property type="entry name" value="WD40"/>
    <property type="match status" value="7"/>
</dbReference>
<dbReference type="PANTHER" id="PTHR19849">
    <property type="entry name" value="PHOSPHOLIPASE A-2-ACTIVATING PROTEIN"/>
    <property type="match status" value="1"/>
</dbReference>
<dbReference type="InterPro" id="IPR013535">
    <property type="entry name" value="PUL_dom"/>
</dbReference>
<dbReference type="InterPro" id="IPR015155">
    <property type="entry name" value="PFU"/>
</dbReference>
<dbReference type="SUPFAM" id="SSF48371">
    <property type="entry name" value="ARM repeat"/>
    <property type="match status" value="1"/>
</dbReference>
<gene>
    <name evidence="9" type="ORF">ECRASSUSDP1_LOCUS29073</name>
</gene>
<dbReference type="PROSITE" id="PS50294">
    <property type="entry name" value="WD_REPEATS_REGION"/>
    <property type="match status" value="2"/>
</dbReference>
<dbReference type="GO" id="GO:0005737">
    <property type="term" value="C:cytoplasm"/>
    <property type="evidence" value="ECO:0007669"/>
    <property type="project" value="UniProtKB-SubCell"/>
</dbReference>
<comment type="caution">
    <text evidence="9">The sequence shown here is derived from an EMBL/GenBank/DDBJ whole genome shotgun (WGS) entry which is preliminary data.</text>
</comment>
<dbReference type="Gene3D" id="2.130.10.10">
    <property type="entry name" value="YVTN repeat-like/Quinoprotein amine dehydrogenase"/>
    <property type="match status" value="2"/>
</dbReference>
<dbReference type="GO" id="GO:0043130">
    <property type="term" value="F:ubiquitin binding"/>
    <property type="evidence" value="ECO:0007669"/>
    <property type="project" value="TreeGrafter"/>
</dbReference>
<accession>A0AAD2DC86</accession>
<dbReference type="EMBL" id="CAMPGE010029950">
    <property type="protein sequence ID" value="CAI2387440.1"/>
    <property type="molecule type" value="Genomic_DNA"/>
</dbReference>
<evidence type="ECO:0000256" key="5">
    <source>
        <dbReference type="PROSITE-ProRule" id="PRU00221"/>
    </source>
</evidence>
<dbReference type="InterPro" id="IPR019775">
    <property type="entry name" value="WD40_repeat_CS"/>
</dbReference>
<dbReference type="InterPro" id="IPR020472">
    <property type="entry name" value="WD40_PAC1"/>
</dbReference>
<dbReference type="Proteomes" id="UP001295684">
    <property type="component" value="Unassembled WGS sequence"/>
</dbReference>
<evidence type="ECO:0008006" key="11">
    <source>
        <dbReference type="Google" id="ProtNLM"/>
    </source>
</evidence>
<feature type="domain" description="PFU" evidence="7">
    <location>
        <begin position="378"/>
        <end position="480"/>
    </location>
</feature>
<evidence type="ECO:0000313" key="9">
    <source>
        <dbReference type="EMBL" id="CAI2387440.1"/>
    </source>
</evidence>
<evidence type="ECO:0000256" key="3">
    <source>
        <dbReference type="ARBA" id="ARBA00022574"/>
    </source>
</evidence>
<dbReference type="InterPro" id="IPR001680">
    <property type="entry name" value="WD40_rpt"/>
</dbReference>
<feature type="repeat" description="WD" evidence="5">
    <location>
        <begin position="246"/>
        <end position="277"/>
    </location>
</feature>
<organism evidence="9 10">
    <name type="scientific">Euplotes crassus</name>
    <dbReference type="NCBI Taxonomy" id="5936"/>
    <lineage>
        <taxon>Eukaryota</taxon>
        <taxon>Sar</taxon>
        <taxon>Alveolata</taxon>
        <taxon>Ciliophora</taxon>
        <taxon>Intramacronucleata</taxon>
        <taxon>Spirotrichea</taxon>
        <taxon>Hypotrichia</taxon>
        <taxon>Euplotida</taxon>
        <taxon>Euplotidae</taxon>
        <taxon>Moneuplotes</taxon>
    </lineage>
</organism>
<sequence length="762" mass="86298">MDPDISAFDDDTPMEEEKDYSNHDFEFLQQLELHSAAVKSVATKSISNIDSSGDKRELLLSGSFDNSCKLYMLMEETGKYEFIQELNHHDHYVYDVASNYGEGFLTAGKDKRIFLIDNNGNPEKMFEGHENLVNSVLPIDNKRIVSGSWDGTAKVWDIETTNCLATLEGHLHAVSLFVSPDGRIITGSQDNKIKIWNNSYQLEKEWDAHKDIVRKFADYSPVGFVSCSNDGSIKIWTYEGDLIGELSGHTSYVFSVITLPNNIIVSGSDDKTIKIWKDMQCVQTIECPDTIWDLQVNSLGDIIIACQDYKIYTFTRDPTRAAKGKELSEFRANVETSNKAGELNVETLPTTDQMDQHAGKKEGEIKVFKDNGIPKAYVWKSSERKWDLIGEVQLPTGPPPPTTKHYEGDRLFEAGEYDHVFDVEIGDGVMRKLPFNNGGNSDEAANKFCVREGFGKQNLEQITQFIKTNSVPYATRDTTGVSSEPSGSSKPKPKSLPMQTYLFYDAVKTDKPAEKIREVNTELNTVEEKNIKNLDRLIEVISDKAHYHSSELFKGEWDVFKKLLSWPYKHILPVLDLFRMFLCHSQASEMFKVYEHGCEHLTKFLSILELKEESMANHLMSLRCLVNMFKHPSSIFIMISKFEKIIDNVADYISHENKNVRNAAITVLLNYSIAFLTRKDDNQGRVQSIACLIEALDQEKDANNYMRILATVGNLLFEDEEVQSLAGDLGLGEKLPSVEAFKGKDIYEKSAKYAEDIKIMLG</sequence>
<dbReference type="Gene3D" id="1.25.10.10">
    <property type="entry name" value="Leucine-rich Repeat Variant"/>
    <property type="match status" value="1"/>
</dbReference>
<feature type="domain" description="PUL" evidence="8">
    <location>
        <begin position="494"/>
        <end position="760"/>
    </location>
</feature>
<dbReference type="GO" id="GO:0005634">
    <property type="term" value="C:nucleus"/>
    <property type="evidence" value="ECO:0007669"/>
    <property type="project" value="TreeGrafter"/>
</dbReference>
<reference evidence="9" key="1">
    <citation type="submission" date="2023-07" db="EMBL/GenBank/DDBJ databases">
        <authorList>
            <consortium name="AG Swart"/>
            <person name="Singh M."/>
            <person name="Singh A."/>
            <person name="Seah K."/>
            <person name="Emmerich C."/>
        </authorList>
    </citation>
    <scope>NUCLEOTIDE SEQUENCE</scope>
    <source>
        <strain evidence="9">DP1</strain>
    </source>
</reference>
<protein>
    <recommendedName>
        <fullName evidence="11">Phospholipase A-2-activating protein</fullName>
    </recommendedName>
</protein>
<keyword evidence="10" id="KW-1185">Reference proteome</keyword>
<evidence type="ECO:0000259" key="7">
    <source>
        <dbReference type="PROSITE" id="PS51394"/>
    </source>
</evidence>
<dbReference type="GO" id="GO:0043161">
    <property type="term" value="P:proteasome-mediated ubiquitin-dependent protein catabolic process"/>
    <property type="evidence" value="ECO:0007669"/>
    <property type="project" value="TreeGrafter"/>
</dbReference>
<keyword evidence="2" id="KW-0963">Cytoplasm</keyword>
<dbReference type="InterPro" id="IPR038122">
    <property type="entry name" value="PFU_sf"/>
</dbReference>
<dbReference type="PRINTS" id="PR00320">
    <property type="entry name" value="GPROTEINBRPT"/>
</dbReference>
<keyword evidence="4" id="KW-0677">Repeat</keyword>
<dbReference type="PROSITE" id="PS51396">
    <property type="entry name" value="PUL"/>
    <property type="match status" value="1"/>
</dbReference>
<keyword evidence="3 5" id="KW-0853">WD repeat</keyword>
<feature type="region of interest" description="Disordered" evidence="6">
    <location>
        <begin position="475"/>
        <end position="496"/>
    </location>
</feature>
<dbReference type="AlphaFoldDB" id="A0AAD2DC86"/>
<evidence type="ECO:0000313" key="10">
    <source>
        <dbReference type="Proteomes" id="UP001295684"/>
    </source>
</evidence>
<dbReference type="Pfam" id="PF09070">
    <property type="entry name" value="PFU"/>
    <property type="match status" value="1"/>
</dbReference>
<dbReference type="PROSITE" id="PS50082">
    <property type="entry name" value="WD_REPEATS_2"/>
    <property type="match status" value="3"/>
</dbReference>
<dbReference type="InterPro" id="IPR015943">
    <property type="entry name" value="WD40/YVTN_repeat-like_dom_sf"/>
</dbReference>
<evidence type="ECO:0000256" key="4">
    <source>
        <dbReference type="ARBA" id="ARBA00022737"/>
    </source>
</evidence>
<evidence type="ECO:0000256" key="1">
    <source>
        <dbReference type="ARBA" id="ARBA00004496"/>
    </source>
</evidence>
<dbReference type="InterPro" id="IPR011989">
    <property type="entry name" value="ARM-like"/>
</dbReference>
<dbReference type="SUPFAM" id="SSF50978">
    <property type="entry name" value="WD40 repeat-like"/>
    <property type="match status" value="1"/>
</dbReference>
<name>A0AAD2DC86_EUPCR</name>
<feature type="repeat" description="WD" evidence="5">
    <location>
        <begin position="126"/>
        <end position="166"/>
    </location>
</feature>
<dbReference type="Gene3D" id="3.10.20.870">
    <property type="entry name" value="PFU (PLAA family ubiquitin binding), C-terminal domain"/>
    <property type="match status" value="1"/>
</dbReference>
<proteinExistence type="predicted"/>
<dbReference type="PROSITE" id="PS51394">
    <property type="entry name" value="PFU"/>
    <property type="match status" value="1"/>
</dbReference>
<dbReference type="InterPro" id="IPR036322">
    <property type="entry name" value="WD40_repeat_dom_sf"/>
</dbReference>
<evidence type="ECO:0000256" key="6">
    <source>
        <dbReference type="SAM" id="MobiDB-lite"/>
    </source>
</evidence>